<comment type="subunit">
    <text evidence="8">Homooctamer; active form. Homohexamer; low activity form.</text>
</comment>
<evidence type="ECO:0000313" key="12">
    <source>
        <dbReference type="EMBL" id="OAF66296.1"/>
    </source>
</evidence>
<dbReference type="EMBL" id="LWCA01000976">
    <property type="protein sequence ID" value="OAF66296.1"/>
    <property type="molecule type" value="Genomic_DNA"/>
</dbReference>
<evidence type="ECO:0000313" key="13">
    <source>
        <dbReference type="Proteomes" id="UP000078046"/>
    </source>
</evidence>
<protein>
    <recommendedName>
        <fullName evidence="3">porphobilinogen synthase</fullName>
        <ecNumber evidence="3">4.2.1.24</ecNumber>
    </recommendedName>
    <alternativeName>
        <fullName evidence="9">Porphobilinogen synthase</fullName>
    </alternativeName>
</protein>
<name>A0A177AWD2_9BILA</name>
<proteinExistence type="inferred from homology"/>
<comment type="function">
    <text evidence="7">Catalyzes an early step in the biosynthesis of tetrapyrroles. Binds two molecules of 5-aminolevulinate per subunit, each at a distinct site, and catalyzes their condensation to form porphobilinogen.</text>
</comment>
<evidence type="ECO:0000256" key="5">
    <source>
        <dbReference type="ARBA" id="ARBA00023239"/>
    </source>
</evidence>
<keyword evidence="13" id="KW-1185">Reference proteome</keyword>
<keyword evidence="5" id="KW-0456">Lyase</keyword>
<evidence type="ECO:0000256" key="6">
    <source>
        <dbReference type="ARBA" id="ARBA00023244"/>
    </source>
</evidence>
<comment type="similarity">
    <text evidence="2 11">Belongs to the ALAD family.</text>
</comment>
<evidence type="ECO:0000256" key="3">
    <source>
        <dbReference type="ARBA" id="ARBA00012053"/>
    </source>
</evidence>
<evidence type="ECO:0000256" key="11">
    <source>
        <dbReference type="RuleBase" id="RU004161"/>
    </source>
</evidence>
<dbReference type="PRINTS" id="PR00144">
    <property type="entry name" value="DALDHYDRTASE"/>
</dbReference>
<gene>
    <name evidence="12" type="ORF">A3Q56_05985</name>
</gene>
<evidence type="ECO:0000256" key="7">
    <source>
        <dbReference type="ARBA" id="ARBA00025628"/>
    </source>
</evidence>
<dbReference type="Gene3D" id="3.20.20.70">
    <property type="entry name" value="Aldolase class I"/>
    <property type="match status" value="1"/>
</dbReference>
<comment type="caution">
    <text evidence="12">The sequence shown here is derived from an EMBL/GenBank/DDBJ whole genome shotgun (WGS) entry which is preliminary data.</text>
</comment>
<keyword evidence="4" id="KW-0350">Heme biosynthesis</keyword>
<dbReference type="SUPFAM" id="SSF51569">
    <property type="entry name" value="Aldolase"/>
    <property type="match status" value="1"/>
</dbReference>
<reference evidence="12 13" key="1">
    <citation type="submission" date="2016-04" db="EMBL/GenBank/DDBJ databases">
        <title>The genome of Intoshia linei affirms orthonectids as highly simplified spiralians.</title>
        <authorList>
            <person name="Mikhailov K.V."/>
            <person name="Slusarev G.S."/>
            <person name="Nikitin M.A."/>
            <person name="Logacheva M.D."/>
            <person name="Penin A."/>
            <person name="Aleoshin V."/>
            <person name="Panchin Y.V."/>
        </authorList>
    </citation>
    <scope>NUCLEOTIDE SEQUENCE [LARGE SCALE GENOMIC DNA]</scope>
    <source>
        <strain evidence="12">Intl2013</strain>
        <tissue evidence="12">Whole animal</tissue>
    </source>
</reference>
<comment type="pathway">
    <text evidence="1">Porphyrin-containing compound metabolism; protoporphyrin-IX biosynthesis; coproporphyrinogen-III from 5-aminolevulinate: step 1/4.</text>
</comment>
<evidence type="ECO:0000256" key="2">
    <source>
        <dbReference type="ARBA" id="ARBA00008055"/>
    </source>
</evidence>
<evidence type="ECO:0000256" key="9">
    <source>
        <dbReference type="ARBA" id="ARBA00032837"/>
    </source>
</evidence>
<dbReference type="AlphaFoldDB" id="A0A177AWD2"/>
<evidence type="ECO:0000256" key="8">
    <source>
        <dbReference type="ARBA" id="ARBA00025861"/>
    </source>
</evidence>
<dbReference type="GO" id="GO:0008270">
    <property type="term" value="F:zinc ion binding"/>
    <property type="evidence" value="ECO:0007669"/>
    <property type="project" value="TreeGrafter"/>
</dbReference>
<dbReference type="PANTHER" id="PTHR11458">
    <property type="entry name" value="DELTA-AMINOLEVULINIC ACID DEHYDRATASE"/>
    <property type="match status" value="1"/>
</dbReference>
<dbReference type="Pfam" id="PF00490">
    <property type="entry name" value="ALAD"/>
    <property type="match status" value="1"/>
</dbReference>
<comment type="catalytic activity">
    <reaction evidence="10">
        <text>2 5-aminolevulinate = porphobilinogen + 2 H2O + H(+)</text>
        <dbReference type="Rhea" id="RHEA:24064"/>
        <dbReference type="ChEBI" id="CHEBI:15377"/>
        <dbReference type="ChEBI" id="CHEBI:15378"/>
        <dbReference type="ChEBI" id="CHEBI:58126"/>
        <dbReference type="ChEBI" id="CHEBI:356416"/>
        <dbReference type="EC" id="4.2.1.24"/>
    </reaction>
</comment>
<dbReference type="GO" id="GO:0006782">
    <property type="term" value="P:protoporphyrinogen IX biosynthetic process"/>
    <property type="evidence" value="ECO:0007669"/>
    <property type="project" value="UniProtKB-UniPathway"/>
</dbReference>
<evidence type="ECO:0000256" key="10">
    <source>
        <dbReference type="ARBA" id="ARBA00047651"/>
    </source>
</evidence>
<evidence type="ECO:0000256" key="4">
    <source>
        <dbReference type="ARBA" id="ARBA00023133"/>
    </source>
</evidence>
<dbReference type="OrthoDB" id="1530at2759"/>
<dbReference type="Proteomes" id="UP000078046">
    <property type="component" value="Unassembled WGS sequence"/>
</dbReference>
<dbReference type="GO" id="GO:0004655">
    <property type="term" value="F:porphobilinogen synthase activity"/>
    <property type="evidence" value="ECO:0007669"/>
    <property type="project" value="UniProtKB-EC"/>
</dbReference>
<keyword evidence="6" id="KW-0627">Porphyrin biosynthesis</keyword>
<dbReference type="EC" id="4.2.1.24" evidence="3"/>
<dbReference type="UniPathway" id="UPA00251">
    <property type="reaction ID" value="UER00318"/>
</dbReference>
<accession>A0A177AWD2</accession>
<dbReference type="GO" id="GO:0005829">
    <property type="term" value="C:cytosol"/>
    <property type="evidence" value="ECO:0007669"/>
    <property type="project" value="TreeGrafter"/>
</dbReference>
<evidence type="ECO:0000256" key="1">
    <source>
        <dbReference type="ARBA" id="ARBA00004694"/>
    </source>
</evidence>
<dbReference type="InterPro" id="IPR013785">
    <property type="entry name" value="Aldolase_TIM"/>
</dbReference>
<dbReference type="PANTHER" id="PTHR11458:SF0">
    <property type="entry name" value="DELTA-AMINOLEVULINIC ACID DEHYDRATASE"/>
    <property type="match status" value="1"/>
</dbReference>
<sequence length="95" mass="11277">MVTDHWSGYYNMSYHMEFPSYAWKNIYCMRLLCKFPDYPMAAYHVSGECMMLNKCFDESNLQSAVFEVMESIKRAGADLIITYYAPWIAKWLKDD</sequence>
<dbReference type="InterPro" id="IPR001731">
    <property type="entry name" value="ALAD"/>
</dbReference>
<organism evidence="12 13">
    <name type="scientific">Intoshia linei</name>
    <dbReference type="NCBI Taxonomy" id="1819745"/>
    <lineage>
        <taxon>Eukaryota</taxon>
        <taxon>Metazoa</taxon>
        <taxon>Spiralia</taxon>
        <taxon>Lophotrochozoa</taxon>
        <taxon>Mesozoa</taxon>
        <taxon>Orthonectida</taxon>
        <taxon>Rhopaluridae</taxon>
        <taxon>Intoshia</taxon>
    </lineage>
</organism>